<dbReference type="Pfam" id="PF13298">
    <property type="entry name" value="LigD_N"/>
    <property type="match status" value="1"/>
</dbReference>
<feature type="compositionally biased region" description="Low complexity" evidence="1">
    <location>
        <begin position="300"/>
        <end position="315"/>
    </location>
</feature>
<gene>
    <name evidence="3" type="ORF">UCRPA7_3636</name>
</gene>
<reference evidence="4" key="1">
    <citation type="journal article" date="2013" name="Genome Announc.">
        <title>Draft genome sequence of the ascomycete Phaeoacremonium aleophilum strain UCR-PA7, a causal agent of the esca disease complex in grapevines.</title>
        <authorList>
            <person name="Blanco-Ulate B."/>
            <person name="Rolshausen P."/>
            <person name="Cantu D."/>
        </authorList>
    </citation>
    <scope>NUCLEOTIDE SEQUENCE [LARGE SCALE GENOMIC DNA]</scope>
    <source>
        <strain evidence="4">UCR-PA7</strain>
    </source>
</reference>
<evidence type="ECO:0000313" key="4">
    <source>
        <dbReference type="Proteomes" id="UP000014074"/>
    </source>
</evidence>
<feature type="region of interest" description="Disordered" evidence="1">
    <location>
        <begin position="214"/>
        <end position="235"/>
    </location>
</feature>
<dbReference type="EMBL" id="KB933061">
    <property type="protein sequence ID" value="EOO00671.1"/>
    <property type="molecule type" value="Genomic_DNA"/>
</dbReference>
<dbReference type="InterPro" id="IPR014144">
    <property type="entry name" value="LigD_PE_domain"/>
</dbReference>
<evidence type="ECO:0000259" key="2">
    <source>
        <dbReference type="Pfam" id="PF13298"/>
    </source>
</evidence>
<dbReference type="Proteomes" id="UP000014074">
    <property type="component" value="Unassembled WGS sequence"/>
</dbReference>
<dbReference type="PANTHER" id="PTHR39465:SF1">
    <property type="entry name" value="DNA LIGASE D 3'-PHOSPHOESTERASE DOMAIN-CONTAINING PROTEIN"/>
    <property type="match status" value="1"/>
</dbReference>
<feature type="region of interest" description="Disordered" evidence="1">
    <location>
        <begin position="275"/>
        <end position="321"/>
    </location>
</feature>
<name>R8BMU0_PHAM7</name>
<sequence>MDPTKRKAGPELVSNPFIKKRNLEWRISPPPLRNPHRQLKVGAGSIDEKPDEGKDAGIGPPLPADVNSNSAAIEAGDVKITDHAAHFSQLLSECIFSPYPEDTPRLSVAGYRALYERNFGSPHGAHFVIHQHDHPVAGTHYDIRLQINPTSSASWACMYGVPGDANSTRPLRNATETRVHCLWNHLIETASTATGSLLIWDTGTYVVLERRSKHAPAVDPESQETDGGGGTGWGKLTEQEKLARAFADRKIRLRLDGARLPRPYVLNLRLTKDEDAAGRSKAQRSAQGTPRRRRPRAPLSETSKTMVVTSSSSGSSDEEGAIDMEGEEKYKDGSGAPAGNDEAELSAMERELRELEDAEVRRTNAYPGASNTIGSVHQRKWFLSMDREASGFVKTRKGNRVVWEKKIGEYTLKPRDNIVDGNGSESSGRISYPFYVRGPEFERSVITGRLGNDILSDEGVTRFVNRKGWRPVVN</sequence>
<keyword evidence="4" id="KW-1185">Reference proteome</keyword>
<evidence type="ECO:0000256" key="1">
    <source>
        <dbReference type="SAM" id="MobiDB-lite"/>
    </source>
</evidence>
<evidence type="ECO:0000313" key="3">
    <source>
        <dbReference type="EMBL" id="EOO00671.1"/>
    </source>
</evidence>
<dbReference type="AlphaFoldDB" id="R8BMU0"/>
<proteinExistence type="predicted"/>
<dbReference type="OrthoDB" id="2588098at2759"/>
<dbReference type="PANTHER" id="PTHR39465">
    <property type="entry name" value="DNA LIGASE D, 3'-PHOSPHOESTERASE DOMAIN"/>
    <property type="match status" value="1"/>
</dbReference>
<dbReference type="RefSeq" id="XP_007914371.1">
    <property type="nucleotide sequence ID" value="XM_007916180.1"/>
</dbReference>
<accession>R8BMU0</accession>
<feature type="region of interest" description="Disordered" evidence="1">
    <location>
        <begin position="27"/>
        <end position="61"/>
    </location>
</feature>
<dbReference type="GeneID" id="19324002"/>
<feature type="domain" description="DNA ligase D 3'-phosphoesterase" evidence="2">
    <location>
        <begin position="130"/>
        <end position="266"/>
    </location>
</feature>
<protein>
    <submittedName>
        <fullName evidence="3">Putative abc1 domain containing protein</fullName>
    </submittedName>
</protein>
<dbReference type="HOGENOM" id="CLU_040687_0_0_1"/>
<dbReference type="eggNOG" id="ENOG502SF29">
    <property type="taxonomic scope" value="Eukaryota"/>
</dbReference>
<dbReference type="KEGG" id="tmn:UCRPA7_3636"/>
<organism evidence="3 4">
    <name type="scientific">Phaeoacremonium minimum (strain UCR-PA7)</name>
    <name type="common">Esca disease fungus</name>
    <name type="synonym">Togninia minima</name>
    <dbReference type="NCBI Taxonomy" id="1286976"/>
    <lineage>
        <taxon>Eukaryota</taxon>
        <taxon>Fungi</taxon>
        <taxon>Dikarya</taxon>
        <taxon>Ascomycota</taxon>
        <taxon>Pezizomycotina</taxon>
        <taxon>Sordariomycetes</taxon>
        <taxon>Sordariomycetidae</taxon>
        <taxon>Togniniales</taxon>
        <taxon>Togniniaceae</taxon>
        <taxon>Phaeoacremonium</taxon>
    </lineage>
</organism>
<feature type="compositionally biased region" description="Basic and acidic residues" evidence="1">
    <location>
        <begin position="46"/>
        <end position="55"/>
    </location>
</feature>